<dbReference type="AlphaFoldDB" id="A0A031JNY0"/>
<proteinExistence type="predicted"/>
<sequence>MESAVTYLRRHAGRIVYHHADGPQGIEDFGIDVRADGRTVRAYCEMGDGALTRDASWSLDADLRPVEGQVRVVQHGKLTGSSWYYFTPDATHCESLTANLGRTSQTLPGRVDYLGLHPLVGDGAIALARGIDEPGAERMIPSVTCSYDINGESSLVALPITIGVTYVGKEEVTVPAGTFTADVYELRWQPHWPPARLWVHGEDAVFLRLTWEFSGLDSQLERYATATGEDTAWFAGASTSST</sequence>
<dbReference type="EMBL" id="JFYZ01000036">
    <property type="protein sequence ID" value="EZP75699.1"/>
    <property type="molecule type" value="Genomic_DNA"/>
</dbReference>
<dbReference type="Proteomes" id="UP000094626">
    <property type="component" value="Plasmid pSA1"/>
</dbReference>
<accession>A0A031JNY0</accession>
<keyword evidence="4" id="KW-1185">Reference proteome</keyword>
<evidence type="ECO:0000313" key="2">
    <source>
        <dbReference type="EMBL" id="EZP75699.1"/>
    </source>
</evidence>
<organism evidence="2 3">
    <name type="scientific">Novosphingobium resinovorum</name>
    <dbReference type="NCBI Taxonomy" id="158500"/>
    <lineage>
        <taxon>Bacteria</taxon>
        <taxon>Pseudomonadati</taxon>
        <taxon>Pseudomonadota</taxon>
        <taxon>Alphaproteobacteria</taxon>
        <taxon>Sphingomonadales</taxon>
        <taxon>Sphingomonadaceae</taxon>
        <taxon>Novosphingobium</taxon>
    </lineage>
</organism>
<dbReference type="KEGG" id="nre:BES08_22510"/>
<dbReference type="EMBL" id="CP017076">
    <property type="protein sequence ID" value="AOR79575.1"/>
    <property type="molecule type" value="Genomic_DNA"/>
</dbReference>
<dbReference type="PATRIC" id="fig|158500.4.peg.4640"/>
<keyword evidence="1" id="KW-0614">Plasmid</keyword>
<dbReference type="Proteomes" id="UP000024329">
    <property type="component" value="Unassembled WGS sequence"/>
</dbReference>
<reference evidence="4" key="3">
    <citation type="journal article" date="2017" name="J. Biotechnol.">
        <title>Complete genome sequence of Novosphingobium resinovorum SA1, a versatile xenobiotic-degrading bacterium capable of utilizing sulfanilic acid.</title>
        <authorList>
            <person name="Hegedus B."/>
            <person name="Kos P.B."/>
            <person name="Balint B."/>
            <person name="Maroti G."/>
            <person name="Gan H.M."/>
            <person name="Perei K."/>
            <person name="Rakhely G."/>
        </authorList>
    </citation>
    <scope>NUCLEOTIDE SEQUENCE [LARGE SCALE GENOMIC DNA]</scope>
    <source>
        <strain evidence="4">SA1</strain>
    </source>
</reference>
<evidence type="ECO:0008006" key="5">
    <source>
        <dbReference type="Google" id="ProtNLM"/>
    </source>
</evidence>
<name>A0A031JNY0_9SPHN</name>
<evidence type="ECO:0000313" key="3">
    <source>
        <dbReference type="Proteomes" id="UP000024329"/>
    </source>
</evidence>
<gene>
    <name evidence="1" type="ORF">BES08_22510</name>
    <name evidence="2" type="ORF">BV97_04564</name>
</gene>
<reference evidence="2 3" key="1">
    <citation type="submission" date="2014-03" db="EMBL/GenBank/DDBJ databases">
        <title>Whole genome sequence of Novosphingobium resinovorum KF1.</title>
        <authorList>
            <person name="Gan H.M."/>
            <person name="Gan H.Y."/>
            <person name="Chew T.H."/>
            <person name="Savka M.A."/>
        </authorList>
    </citation>
    <scope>NUCLEOTIDE SEQUENCE [LARGE SCALE GENOMIC DNA]</scope>
    <source>
        <strain evidence="2 3">KF1</strain>
    </source>
</reference>
<geneLocation type="plasmid" evidence="1 4">
    <name>pSA1</name>
</geneLocation>
<reference evidence="1" key="2">
    <citation type="submission" date="2016-08" db="EMBL/GenBank/DDBJ databases">
        <authorList>
            <person name="Seilhamer J.J."/>
        </authorList>
    </citation>
    <scope>NUCLEOTIDE SEQUENCE [LARGE SCALE GENOMIC DNA]</scope>
    <source>
        <strain evidence="1">SA1</strain>
        <plasmid evidence="1">pSA1</plasmid>
    </source>
</reference>
<protein>
    <recommendedName>
        <fullName evidence="5">DUF3108 domain-containing protein</fullName>
    </recommendedName>
</protein>
<evidence type="ECO:0000313" key="1">
    <source>
        <dbReference type="EMBL" id="AOR79575.1"/>
    </source>
</evidence>
<evidence type="ECO:0000313" key="4">
    <source>
        <dbReference type="Proteomes" id="UP000094626"/>
    </source>
</evidence>